<dbReference type="InterPro" id="IPR013786">
    <property type="entry name" value="AcylCoA_DH/ox_N"/>
</dbReference>
<dbReference type="EC" id="1.-.-.-" evidence="9"/>
<dbReference type="SUPFAM" id="SSF47203">
    <property type="entry name" value="Acyl-CoA dehydrogenase C-terminal domain-like"/>
    <property type="match status" value="1"/>
</dbReference>
<dbReference type="Gene3D" id="1.20.140.10">
    <property type="entry name" value="Butyryl-CoA Dehydrogenase, subunit A, domain 3"/>
    <property type="match status" value="1"/>
</dbReference>
<dbReference type="Proteomes" id="UP001597483">
    <property type="component" value="Unassembled WGS sequence"/>
</dbReference>
<name>A0ABW5HLC3_9PSEU</name>
<evidence type="ECO:0000256" key="3">
    <source>
        <dbReference type="ARBA" id="ARBA00022630"/>
    </source>
</evidence>
<dbReference type="InterPro" id="IPR036250">
    <property type="entry name" value="AcylCo_DH-like_C"/>
</dbReference>
<protein>
    <submittedName>
        <fullName evidence="9">Acyl-CoA dehydrogenase family protein</fullName>
        <ecNumber evidence="9">1.-.-.-</ecNumber>
    </submittedName>
</protein>
<dbReference type="InterPro" id="IPR037069">
    <property type="entry name" value="AcylCoA_DH/ox_N_sf"/>
</dbReference>
<organism evidence="9 10">
    <name type="scientific">Amycolatopsis silviterrae</name>
    <dbReference type="NCBI Taxonomy" id="1656914"/>
    <lineage>
        <taxon>Bacteria</taxon>
        <taxon>Bacillati</taxon>
        <taxon>Actinomycetota</taxon>
        <taxon>Actinomycetes</taxon>
        <taxon>Pseudonocardiales</taxon>
        <taxon>Pseudonocardiaceae</taxon>
        <taxon>Amycolatopsis</taxon>
    </lineage>
</organism>
<sequence length="397" mass="42674">MSQTTIAAPTAEPSLFARSMRRYAEEKVIPRNEELDGHPQNFELIAELLRGAGRLGLYATIIPEEYGGAGEPDSVALHEGIEEFTYGNAGLAMSTMPMYLFARAVTLYGTDEQKARWLPGLAEGEMIASWGVSEPHAGSDVANIATKAERTESGWRINGRKMFITNAIIADGILLLARTGGAGIRDTMTTFLIPMDTPGIGVSRTLDKMGLRSSPTCEVVFDDVTVSDDAVLGEVGQGWRIGMEVLDYERIAASAFAAGVTSRALDITTAYTADRDAFGGKLNRIGAVQQMLADIAADLLVSRLLYRHISALVDSGRPAIVSGSAGKLLGARNASHATDLAVQILGGYGYVRDYEVERLYRDARLLAIGGGTSQIQQKIIAEQLFREPGWNRVAGLS</sequence>
<dbReference type="Pfam" id="PF00441">
    <property type="entry name" value="Acyl-CoA_dh_1"/>
    <property type="match status" value="1"/>
</dbReference>
<dbReference type="InterPro" id="IPR046373">
    <property type="entry name" value="Acyl-CoA_Oxase/DH_mid-dom_sf"/>
</dbReference>
<dbReference type="SUPFAM" id="SSF56645">
    <property type="entry name" value="Acyl-CoA dehydrogenase NM domain-like"/>
    <property type="match status" value="1"/>
</dbReference>
<dbReference type="InterPro" id="IPR006091">
    <property type="entry name" value="Acyl-CoA_Oxase/DH_mid-dom"/>
</dbReference>
<dbReference type="GO" id="GO:0016491">
    <property type="term" value="F:oxidoreductase activity"/>
    <property type="evidence" value="ECO:0007669"/>
    <property type="project" value="UniProtKB-KW"/>
</dbReference>
<dbReference type="Gene3D" id="2.40.110.10">
    <property type="entry name" value="Butyryl-CoA Dehydrogenase, subunit A, domain 2"/>
    <property type="match status" value="1"/>
</dbReference>
<keyword evidence="5 9" id="KW-0560">Oxidoreductase</keyword>
<evidence type="ECO:0000259" key="7">
    <source>
        <dbReference type="Pfam" id="PF02770"/>
    </source>
</evidence>
<reference evidence="10" key="1">
    <citation type="journal article" date="2019" name="Int. J. Syst. Evol. Microbiol.">
        <title>The Global Catalogue of Microorganisms (GCM) 10K type strain sequencing project: providing services to taxonomists for standard genome sequencing and annotation.</title>
        <authorList>
            <consortium name="The Broad Institute Genomics Platform"/>
            <consortium name="The Broad Institute Genome Sequencing Center for Infectious Disease"/>
            <person name="Wu L."/>
            <person name="Ma J."/>
        </authorList>
    </citation>
    <scope>NUCLEOTIDE SEQUENCE [LARGE SCALE GENOMIC DNA]</scope>
    <source>
        <strain evidence="10">CGMCC 4.7641</strain>
    </source>
</reference>
<proteinExistence type="inferred from homology"/>
<evidence type="ECO:0000259" key="8">
    <source>
        <dbReference type="Pfam" id="PF02771"/>
    </source>
</evidence>
<dbReference type="InterPro" id="IPR009075">
    <property type="entry name" value="AcylCo_DH/oxidase_C"/>
</dbReference>
<dbReference type="Pfam" id="PF02771">
    <property type="entry name" value="Acyl-CoA_dh_N"/>
    <property type="match status" value="1"/>
</dbReference>
<evidence type="ECO:0000256" key="2">
    <source>
        <dbReference type="ARBA" id="ARBA00009347"/>
    </source>
</evidence>
<keyword evidence="3 5" id="KW-0285">Flavoprotein</keyword>
<comment type="caution">
    <text evidence="9">The sequence shown here is derived from an EMBL/GenBank/DDBJ whole genome shotgun (WGS) entry which is preliminary data.</text>
</comment>
<evidence type="ECO:0000313" key="10">
    <source>
        <dbReference type="Proteomes" id="UP001597483"/>
    </source>
</evidence>
<evidence type="ECO:0000256" key="4">
    <source>
        <dbReference type="ARBA" id="ARBA00022827"/>
    </source>
</evidence>
<gene>
    <name evidence="9" type="ORF">ACFSVL_39705</name>
</gene>
<dbReference type="Pfam" id="PF02770">
    <property type="entry name" value="Acyl-CoA_dh_M"/>
    <property type="match status" value="1"/>
</dbReference>
<evidence type="ECO:0000256" key="1">
    <source>
        <dbReference type="ARBA" id="ARBA00001974"/>
    </source>
</evidence>
<dbReference type="InterPro" id="IPR009100">
    <property type="entry name" value="AcylCoA_DH/oxidase_NM_dom_sf"/>
</dbReference>
<dbReference type="Gene3D" id="1.10.540.10">
    <property type="entry name" value="Acyl-CoA dehydrogenase/oxidase, N-terminal domain"/>
    <property type="match status" value="1"/>
</dbReference>
<keyword evidence="4 5" id="KW-0274">FAD</keyword>
<dbReference type="PANTHER" id="PTHR43884:SF12">
    <property type="entry name" value="ISOVALERYL-COA DEHYDROGENASE, MITOCHONDRIAL-RELATED"/>
    <property type="match status" value="1"/>
</dbReference>
<evidence type="ECO:0000313" key="9">
    <source>
        <dbReference type="EMBL" id="MFD2473582.1"/>
    </source>
</evidence>
<dbReference type="EMBL" id="JBHUKS010000033">
    <property type="protein sequence ID" value="MFD2473582.1"/>
    <property type="molecule type" value="Genomic_DNA"/>
</dbReference>
<evidence type="ECO:0000259" key="6">
    <source>
        <dbReference type="Pfam" id="PF00441"/>
    </source>
</evidence>
<keyword evidence="10" id="KW-1185">Reference proteome</keyword>
<dbReference type="PROSITE" id="PS00073">
    <property type="entry name" value="ACYL_COA_DH_2"/>
    <property type="match status" value="1"/>
</dbReference>
<evidence type="ECO:0000256" key="5">
    <source>
        <dbReference type="RuleBase" id="RU362125"/>
    </source>
</evidence>
<dbReference type="RefSeq" id="WP_378312178.1">
    <property type="nucleotide sequence ID" value="NZ_JBHUKS010000033.1"/>
</dbReference>
<feature type="domain" description="Acyl-CoA oxidase/dehydrogenase middle" evidence="7">
    <location>
        <begin position="131"/>
        <end position="224"/>
    </location>
</feature>
<dbReference type="InterPro" id="IPR006089">
    <property type="entry name" value="Acyl-CoA_DH_CS"/>
</dbReference>
<comment type="cofactor">
    <cofactor evidence="1 5">
        <name>FAD</name>
        <dbReference type="ChEBI" id="CHEBI:57692"/>
    </cofactor>
</comment>
<accession>A0ABW5HLC3</accession>
<feature type="domain" description="Acyl-CoA dehydrogenase/oxidase C-terminal" evidence="6">
    <location>
        <begin position="236"/>
        <end position="384"/>
    </location>
</feature>
<dbReference type="PANTHER" id="PTHR43884">
    <property type="entry name" value="ACYL-COA DEHYDROGENASE"/>
    <property type="match status" value="1"/>
</dbReference>
<comment type="similarity">
    <text evidence="2 5">Belongs to the acyl-CoA dehydrogenase family.</text>
</comment>
<feature type="domain" description="Acyl-CoA dehydrogenase/oxidase N-terminal" evidence="8">
    <location>
        <begin position="11"/>
        <end position="125"/>
    </location>
</feature>